<protein>
    <recommendedName>
        <fullName evidence="5">Bromo domain-containing protein</fullName>
    </recommendedName>
</protein>
<feature type="coiled-coil region" evidence="3">
    <location>
        <begin position="138"/>
        <end position="165"/>
    </location>
</feature>
<dbReference type="Pfam" id="PF00439">
    <property type="entry name" value="Bromodomain"/>
    <property type="match status" value="1"/>
</dbReference>
<keyword evidence="4" id="KW-0812">Transmembrane</keyword>
<evidence type="ECO:0000256" key="4">
    <source>
        <dbReference type="SAM" id="Phobius"/>
    </source>
</evidence>
<dbReference type="GO" id="GO:0017025">
    <property type="term" value="F:TBP-class protein binding"/>
    <property type="evidence" value="ECO:0007669"/>
    <property type="project" value="InterPro"/>
</dbReference>
<dbReference type="AlphaFoldDB" id="A0A3S5B1I9"/>
<name>A0A3S5B1I9_9PLAT</name>
<comment type="caution">
    <text evidence="6">The sequence shown here is derived from an EMBL/GenBank/DDBJ whole genome shotgun (WGS) entry which is preliminary data.</text>
</comment>
<dbReference type="EMBL" id="CAAALY010255886">
    <property type="protein sequence ID" value="VEL37750.1"/>
    <property type="molecule type" value="Genomic_DNA"/>
</dbReference>
<sequence>MCSYVVEEFCHKEMKLMRLESLVNPLLDENDLVGLSYLLTQAVDAMRAVENSRPFHFPVDKKRYPVSRMLIFIFIYPLSHYYKKIQRPLDLSTLERLVKENRYHSRDEFFVDADLLVSNCIAFNGADSPLTTVATRMLDAAHSRLKESKETLDTIEANIKRFDINNDLLQITFIFFKFVSFILLVFFDGYHKHLHPLFM</sequence>
<feature type="domain" description="Bromo" evidence="5">
    <location>
        <begin position="47"/>
        <end position="131"/>
    </location>
</feature>
<evidence type="ECO:0000313" key="6">
    <source>
        <dbReference type="EMBL" id="VEL37750.1"/>
    </source>
</evidence>
<keyword evidence="1 2" id="KW-0103">Bromodomain</keyword>
<dbReference type="SMART" id="SM00297">
    <property type="entry name" value="BROMO"/>
    <property type="match status" value="1"/>
</dbReference>
<dbReference type="SUPFAM" id="SSF47370">
    <property type="entry name" value="Bromodomain"/>
    <property type="match status" value="1"/>
</dbReference>
<dbReference type="InterPro" id="IPR040240">
    <property type="entry name" value="TAF1"/>
</dbReference>
<gene>
    <name evidence="6" type="ORF">PXEA_LOCUS31190</name>
</gene>
<dbReference type="GO" id="GO:0004402">
    <property type="term" value="F:histone acetyltransferase activity"/>
    <property type="evidence" value="ECO:0007669"/>
    <property type="project" value="InterPro"/>
</dbReference>
<dbReference type="InterPro" id="IPR036427">
    <property type="entry name" value="Bromodomain-like_sf"/>
</dbReference>
<evidence type="ECO:0000313" key="7">
    <source>
        <dbReference type="Proteomes" id="UP000784294"/>
    </source>
</evidence>
<evidence type="ECO:0000256" key="3">
    <source>
        <dbReference type="SAM" id="Coils"/>
    </source>
</evidence>
<reference evidence="6" key="1">
    <citation type="submission" date="2018-11" db="EMBL/GenBank/DDBJ databases">
        <authorList>
            <consortium name="Pathogen Informatics"/>
        </authorList>
    </citation>
    <scope>NUCLEOTIDE SEQUENCE</scope>
</reference>
<dbReference type="Proteomes" id="UP000784294">
    <property type="component" value="Unassembled WGS sequence"/>
</dbReference>
<organism evidence="6 7">
    <name type="scientific">Protopolystoma xenopodis</name>
    <dbReference type="NCBI Taxonomy" id="117903"/>
    <lineage>
        <taxon>Eukaryota</taxon>
        <taxon>Metazoa</taxon>
        <taxon>Spiralia</taxon>
        <taxon>Lophotrochozoa</taxon>
        <taxon>Platyhelminthes</taxon>
        <taxon>Monogenea</taxon>
        <taxon>Polyopisthocotylea</taxon>
        <taxon>Polystomatidea</taxon>
        <taxon>Polystomatidae</taxon>
        <taxon>Protopolystoma</taxon>
    </lineage>
</organism>
<evidence type="ECO:0000256" key="1">
    <source>
        <dbReference type="ARBA" id="ARBA00023117"/>
    </source>
</evidence>
<dbReference type="OrthoDB" id="6137085at2759"/>
<dbReference type="GO" id="GO:0051123">
    <property type="term" value="P:RNA polymerase II preinitiation complex assembly"/>
    <property type="evidence" value="ECO:0007669"/>
    <property type="project" value="TreeGrafter"/>
</dbReference>
<evidence type="ECO:0000256" key="2">
    <source>
        <dbReference type="PROSITE-ProRule" id="PRU00035"/>
    </source>
</evidence>
<dbReference type="GO" id="GO:0016251">
    <property type="term" value="F:RNA polymerase II general transcription initiation factor activity"/>
    <property type="evidence" value="ECO:0007669"/>
    <property type="project" value="InterPro"/>
</dbReference>
<dbReference type="Gene3D" id="1.20.920.10">
    <property type="entry name" value="Bromodomain-like"/>
    <property type="match status" value="1"/>
</dbReference>
<feature type="transmembrane region" description="Helical" evidence="4">
    <location>
        <begin position="168"/>
        <end position="187"/>
    </location>
</feature>
<dbReference type="PANTHER" id="PTHR13900">
    <property type="entry name" value="TRANSCRIPTION INITIATION FACTOR TFIID"/>
    <property type="match status" value="1"/>
</dbReference>
<dbReference type="InterPro" id="IPR001487">
    <property type="entry name" value="Bromodomain"/>
</dbReference>
<keyword evidence="7" id="KW-1185">Reference proteome</keyword>
<dbReference type="GO" id="GO:0005669">
    <property type="term" value="C:transcription factor TFIID complex"/>
    <property type="evidence" value="ECO:0007669"/>
    <property type="project" value="InterPro"/>
</dbReference>
<keyword evidence="3" id="KW-0175">Coiled coil</keyword>
<keyword evidence="4" id="KW-0472">Membrane</keyword>
<dbReference type="PANTHER" id="PTHR13900:SF0">
    <property type="entry name" value="TRANSCRIPTION INITIATION FACTOR TFIID SUBUNIT 1"/>
    <property type="match status" value="1"/>
</dbReference>
<dbReference type="PROSITE" id="PS50014">
    <property type="entry name" value="BROMODOMAIN_2"/>
    <property type="match status" value="1"/>
</dbReference>
<accession>A0A3S5B1I9</accession>
<keyword evidence="4" id="KW-1133">Transmembrane helix</keyword>
<dbReference type="PRINTS" id="PR00503">
    <property type="entry name" value="BROMODOMAIN"/>
</dbReference>
<proteinExistence type="predicted"/>
<evidence type="ECO:0000259" key="5">
    <source>
        <dbReference type="PROSITE" id="PS50014"/>
    </source>
</evidence>